<feature type="transmembrane region" description="Helical" evidence="2">
    <location>
        <begin position="90"/>
        <end position="111"/>
    </location>
</feature>
<comment type="caution">
    <text evidence="3">The sequence shown here is derived from an EMBL/GenBank/DDBJ whole genome shotgun (WGS) entry which is preliminary data.</text>
</comment>
<keyword evidence="4" id="KW-1185">Reference proteome</keyword>
<gene>
    <name evidence="3" type="ORF">J1C55_06185</name>
</gene>
<evidence type="ECO:0000313" key="4">
    <source>
        <dbReference type="Proteomes" id="UP000778797"/>
    </source>
</evidence>
<evidence type="ECO:0000256" key="2">
    <source>
        <dbReference type="SAM" id="Phobius"/>
    </source>
</evidence>
<dbReference type="EMBL" id="JAFMPT010000006">
    <property type="protein sequence ID" value="MCC1484170.1"/>
    <property type="molecule type" value="Genomic_DNA"/>
</dbReference>
<name>A0ABS8EM52_9FLAO</name>
<feature type="compositionally biased region" description="Polar residues" evidence="1">
    <location>
        <begin position="152"/>
        <end position="163"/>
    </location>
</feature>
<accession>A0ABS8EM52</accession>
<feature type="transmembrane region" description="Helical" evidence="2">
    <location>
        <begin position="61"/>
        <end position="84"/>
    </location>
</feature>
<dbReference type="RefSeq" id="WP_227476617.1">
    <property type="nucleotide sequence ID" value="NZ_JAFMPT010000006.1"/>
</dbReference>
<keyword evidence="2" id="KW-1133">Transmembrane helix</keyword>
<feature type="compositionally biased region" description="Basic and acidic residues" evidence="1">
    <location>
        <begin position="169"/>
        <end position="185"/>
    </location>
</feature>
<keyword evidence="2" id="KW-0472">Membrane</keyword>
<keyword evidence="2" id="KW-0812">Transmembrane</keyword>
<organism evidence="3 4">
    <name type="scientific">Winogradskyella immobilis</name>
    <dbReference type="NCBI Taxonomy" id="2816852"/>
    <lineage>
        <taxon>Bacteria</taxon>
        <taxon>Pseudomonadati</taxon>
        <taxon>Bacteroidota</taxon>
        <taxon>Flavobacteriia</taxon>
        <taxon>Flavobacteriales</taxon>
        <taxon>Flavobacteriaceae</taxon>
        <taxon>Winogradskyella</taxon>
    </lineage>
</organism>
<sequence length="185" mass="20416">MGIELVIFIGSILFGIFLYWRESNGNGLYRFINKVMNSKALQMAADNPKGFIYKQTLIPRIIFVGVLFLMTALVLEFLTPISIFASYNGISALSSAAVGTLVGTYLANFVIKSTEVIEEKSDSIGDIVGDAVEKGKEFIEDLKTKGSKGDSETLNETDTSQNEIEIEPEVEKKSARERLKDKGLM</sequence>
<feature type="region of interest" description="Disordered" evidence="1">
    <location>
        <begin position="144"/>
        <end position="185"/>
    </location>
</feature>
<reference evidence="4" key="2">
    <citation type="submission" date="2023-07" db="EMBL/GenBank/DDBJ databases">
        <title>Genome of Winogradskyella sp. E313.</title>
        <authorList>
            <person name="Zhou Y."/>
        </authorList>
    </citation>
    <scope>NUCLEOTIDE SEQUENCE [LARGE SCALE GENOMIC DNA]</scope>
    <source>
        <strain evidence="4">E313</strain>
    </source>
</reference>
<proteinExistence type="predicted"/>
<protein>
    <submittedName>
        <fullName evidence="3">Uncharacterized protein</fullName>
    </submittedName>
</protein>
<evidence type="ECO:0000256" key="1">
    <source>
        <dbReference type="SAM" id="MobiDB-lite"/>
    </source>
</evidence>
<feature type="transmembrane region" description="Helical" evidence="2">
    <location>
        <begin position="6"/>
        <end position="21"/>
    </location>
</feature>
<evidence type="ECO:0000313" key="3">
    <source>
        <dbReference type="EMBL" id="MCC1484170.1"/>
    </source>
</evidence>
<dbReference type="Proteomes" id="UP000778797">
    <property type="component" value="Unassembled WGS sequence"/>
</dbReference>
<reference evidence="4" key="1">
    <citation type="submission" date="2021-03" db="EMBL/GenBank/DDBJ databases">
        <title>Genome of Cognatishimia sp. F0-27.</title>
        <authorList>
            <person name="Ping X."/>
        </authorList>
    </citation>
    <scope>NUCLEOTIDE SEQUENCE [LARGE SCALE GENOMIC DNA]</scope>
    <source>
        <strain evidence="4">E313</strain>
    </source>
</reference>